<reference evidence="2 3" key="1">
    <citation type="journal article" date="2018" name="PLoS Genet.">
        <title>Population sequencing reveals clonal diversity and ancestral inbreeding in the grapevine cultivar Chardonnay.</title>
        <authorList>
            <person name="Roach M.J."/>
            <person name="Johnson D.L."/>
            <person name="Bohlmann J."/>
            <person name="van Vuuren H.J."/>
            <person name="Jones S.J."/>
            <person name="Pretorius I.S."/>
            <person name="Schmidt S.A."/>
            <person name="Borneman A.R."/>
        </authorList>
    </citation>
    <scope>NUCLEOTIDE SEQUENCE [LARGE SCALE GENOMIC DNA]</scope>
    <source>
        <strain evidence="3">cv. Chardonnay</strain>
        <tissue evidence="2">Leaf</tissue>
    </source>
</reference>
<dbReference type="Pfam" id="PF13966">
    <property type="entry name" value="zf-RVT"/>
    <property type="match status" value="1"/>
</dbReference>
<gene>
    <name evidence="2" type="ORF">CK203_115110</name>
</gene>
<sequence length="214" mass="25297">MTFPKLFSIAIDQEAWVDQMWDEVEGLLRRLQRHLISGGVEDVIVWQLGKGGTFSIKSFYSLVGCYLNGFPTSLVWNPWVLMKVGFFAWEAVWEKILTLDLLKRRDWSLPKKYYLCKGEEESTNHILLHCLKVSMLWHLILAIFDVQWVMPFSIKDALISWRGAFVGKKRKKARKTAPLCLFWTLWKERNQRAFEDSELTDHVILRSFVYMFLE</sequence>
<protein>
    <recommendedName>
        <fullName evidence="1">Reverse transcriptase zinc-binding domain-containing protein</fullName>
    </recommendedName>
</protein>
<comment type="caution">
    <text evidence="2">The sequence shown here is derived from an EMBL/GenBank/DDBJ whole genome shotgun (WGS) entry which is preliminary data.</text>
</comment>
<name>A0A438C9Y6_VITVI</name>
<dbReference type="InterPro" id="IPR026960">
    <property type="entry name" value="RVT-Znf"/>
</dbReference>
<proteinExistence type="predicted"/>
<dbReference type="EMBL" id="QGNW01002403">
    <property type="protein sequence ID" value="RVW20050.1"/>
    <property type="molecule type" value="Genomic_DNA"/>
</dbReference>
<feature type="domain" description="Reverse transcriptase zinc-binding" evidence="1">
    <location>
        <begin position="54"/>
        <end position="137"/>
    </location>
</feature>
<evidence type="ECO:0000313" key="3">
    <source>
        <dbReference type="Proteomes" id="UP000288805"/>
    </source>
</evidence>
<organism evidence="2 3">
    <name type="scientific">Vitis vinifera</name>
    <name type="common">Grape</name>
    <dbReference type="NCBI Taxonomy" id="29760"/>
    <lineage>
        <taxon>Eukaryota</taxon>
        <taxon>Viridiplantae</taxon>
        <taxon>Streptophyta</taxon>
        <taxon>Embryophyta</taxon>
        <taxon>Tracheophyta</taxon>
        <taxon>Spermatophyta</taxon>
        <taxon>Magnoliopsida</taxon>
        <taxon>eudicotyledons</taxon>
        <taxon>Gunneridae</taxon>
        <taxon>Pentapetalae</taxon>
        <taxon>rosids</taxon>
        <taxon>Vitales</taxon>
        <taxon>Vitaceae</taxon>
        <taxon>Viteae</taxon>
        <taxon>Vitis</taxon>
    </lineage>
</organism>
<evidence type="ECO:0000259" key="1">
    <source>
        <dbReference type="Pfam" id="PF13966"/>
    </source>
</evidence>
<dbReference type="Proteomes" id="UP000288805">
    <property type="component" value="Unassembled WGS sequence"/>
</dbReference>
<evidence type="ECO:0000313" key="2">
    <source>
        <dbReference type="EMBL" id="RVW20050.1"/>
    </source>
</evidence>
<accession>A0A438C9Y6</accession>
<dbReference type="AlphaFoldDB" id="A0A438C9Y6"/>